<evidence type="ECO:0000313" key="2">
    <source>
        <dbReference type="EMBL" id="SEI60971.1"/>
    </source>
</evidence>
<feature type="domain" description="Cyclodeaminase/cyclohydrolase" evidence="1">
    <location>
        <begin position="5"/>
        <end position="186"/>
    </location>
</feature>
<keyword evidence="3" id="KW-1185">Reference proteome</keyword>
<protein>
    <submittedName>
        <fullName evidence="2">Formiminotetrahydrofolate cyclodeaminase</fullName>
    </submittedName>
</protein>
<dbReference type="Proteomes" id="UP000198564">
    <property type="component" value="Unassembled WGS sequence"/>
</dbReference>
<gene>
    <name evidence="2" type="ORF">SAMN04488113_10559</name>
</gene>
<dbReference type="RefSeq" id="WP_091633174.1">
    <property type="nucleotide sequence ID" value="NZ_FNYW01000005.1"/>
</dbReference>
<dbReference type="SUPFAM" id="SSF101262">
    <property type="entry name" value="Methenyltetrahydrofolate cyclohydrolase-like"/>
    <property type="match status" value="1"/>
</dbReference>
<dbReference type="Gene3D" id="1.20.120.680">
    <property type="entry name" value="Formiminotetrahydrofolate cyclodeaminase monomer, up-and-down helical bundle"/>
    <property type="match status" value="1"/>
</dbReference>
<dbReference type="STRING" id="1130080.SAMN04488113_10559"/>
<dbReference type="Pfam" id="PF04961">
    <property type="entry name" value="FTCD_C"/>
    <property type="match status" value="1"/>
</dbReference>
<reference evidence="3" key="1">
    <citation type="submission" date="2016-10" db="EMBL/GenBank/DDBJ databases">
        <authorList>
            <person name="Varghese N."/>
            <person name="Submissions S."/>
        </authorList>
    </citation>
    <scope>NUCLEOTIDE SEQUENCE [LARGE SCALE GENOMIC DNA]</scope>
    <source>
        <strain evidence="3">DSM 25751</strain>
    </source>
</reference>
<proteinExistence type="predicted"/>
<organism evidence="2 3">
    <name type="scientific">Alkalibacterium gilvum</name>
    <dbReference type="NCBI Taxonomy" id="1130080"/>
    <lineage>
        <taxon>Bacteria</taxon>
        <taxon>Bacillati</taxon>
        <taxon>Bacillota</taxon>
        <taxon>Bacilli</taxon>
        <taxon>Lactobacillales</taxon>
        <taxon>Carnobacteriaceae</taxon>
        <taxon>Alkalibacterium</taxon>
    </lineage>
</organism>
<dbReference type="OrthoDB" id="7959174at2"/>
<dbReference type="GO" id="GO:0003824">
    <property type="term" value="F:catalytic activity"/>
    <property type="evidence" value="ECO:0007669"/>
    <property type="project" value="InterPro"/>
</dbReference>
<dbReference type="AlphaFoldDB" id="A0A1H6RZ54"/>
<evidence type="ECO:0000259" key="1">
    <source>
        <dbReference type="Pfam" id="PF04961"/>
    </source>
</evidence>
<dbReference type="InterPro" id="IPR036178">
    <property type="entry name" value="Formintransfe-cycloase-like_sf"/>
</dbReference>
<dbReference type="InterPro" id="IPR007044">
    <property type="entry name" value="Cyclodeamin/CycHdrlase"/>
</dbReference>
<evidence type="ECO:0000313" key="3">
    <source>
        <dbReference type="Proteomes" id="UP000198564"/>
    </source>
</evidence>
<accession>A0A1H6RZ54</accession>
<sequence>MEDETISAYLTELGAKDGSYGGGSTAAYMGAMSASLVRKVIDIQKDKSRYLENENEMKELLKESEYIMKRFETLAKSDTVAFEPVLKAYKLPNETSEDKYTRKDAIERALQGATQPPQDIIEEGLKLIRMLKKLIAFRMKGTIMNDLMVATLIMDSVLEAAVLNITINTKMMKDKTVKSQLDKEAKKSLAKGKIELTALSESIRYFLEYNEWPDFVIGE</sequence>
<dbReference type="EMBL" id="FNYW01000005">
    <property type="protein sequence ID" value="SEI60971.1"/>
    <property type="molecule type" value="Genomic_DNA"/>
</dbReference>
<name>A0A1H6RZ54_9LACT</name>